<dbReference type="EMBL" id="CAIX01000033">
    <property type="protein sequence ID" value="CCI42388.1"/>
    <property type="molecule type" value="Genomic_DNA"/>
</dbReference>
<keyword evidence="3" id="KW-1185">Reference proteome</keyword>
<accession>A0A024G6Y0</accession>
<feature type="region of interest" description="Disordered" evidence="1">
    <location>
        <begin position="31"/>
        <end position="50"/>
    </location>
</feature>
<dbReference type="InterPro" id="IPR011011">
    <property type="entry name" value="Znf_FYVE_PHD"/>
</dbReference>
<dbReference type="CDD" id="cd00065">
    <property type="entry name" value="FYVE_like_SF"/>
    <property type="match status" value="1"/>
</dbReference>
<dbReference type="OrthoDB" id="166134at2759"/>
<comment type="caution">
    <text evidence="2">The sequence shown here is derived from an EMBL/GenBank/DDBJ whole genome shotgun (WGS) entry which is preliminary data.</text>
</comment>
<feature type="compositionally biased region" description="Basic residues" evidence="1">
    <location>
        <begin position="39"/>
        <end position="50"/>
    </location>
</feature>
<protein>
    <submittedName>
        <fullName evidence="2">Uncharacterized protein</fullName>
    </submittedName>
</protein>
<gene>
    <name evidence="2" type="ORF">BN9_031720</name>
</gene>
<organism evidence="2 3">
    <name type="scientific">Albugo candida</name>
    <dbReference type="NCBI Taxonomy" id="65357"/>
    <lineage>
        <taxon>Eukaryota</taxon>
        <taxon>Sar</taxon>
        <taxon>Stramenopiles</taxon>
        <taxon>Oomycota</taxon>
        <taxon>Peronosporomycetes</taxon>
        <taxon>Albuginales</taxon>
        <taxon>Albuginaceae</taxon>
        <taxon>Albugo</taxon>
    </lineage>
</organism>
<sequence length="742" mass="83520">MFLACLSFRAEYHSTMSTDINTGFDSLPSVKHSTNSLRSTHKTRRHVSSHRLRMPPTVIAADVTSLFSHLGDPFITNFAARMQNESIRQFSYVKADHLHREQISHDTVEYVYKMCSSIQLRASVNQIVDVLESTDVKNYVTAMKMTLGTNFVGGQYLFRQFRPLKSDQLEYISAQTDDIEPSLIKVQAMRLQTKSAAKPQDLYFGTCTQRLEHQKRAIVAWKTIPKIVHEKIVKKGNCLCLQDDVQSIGITFDIQTNKSIKANLTQVLAYTTARFRSKKTNVTLNDIPPATIETMTVLVNSLYNLDHVTTQRKLGDLVVHPESVTLLDNTKCAVCSKRSRWYRRTTCCGVCRSTTCSKCTHVMQVWPRESNPVDTQVCKLCMVRAEMEPANETFLPSAFAQPESDYKKSSGRSTATSMNFDDMLLSTSKIEKRLMQNGRGKEKDATISSRRINAPNITSSMQCGRTTRSRSHSSCADLEEISRLYSRGIASVRPTFHSVQTTRSHSNRNGANTQSGSFNIRAKQTKQKSVSFDLTNDPTSASVSFATRDRAVSYQNEPLSADFTSGYGEVITQHPTKSIRKQLRRKAVTSSHRPTGRDRKPTVLQRMCQMIASRLNCQNVFIAVVESNGLKIKAFTGIKDQRLKLRTDTRFEQCARNGKPFVVKDTNMDQEWKPRDASAVDAIFVLGIPLQMSETPDVALLCAFDSNPRSNVSAEEYQMMESAAKLAKDVMECARNKNPALE</sequence>
<dbReference type="Proteomes" id="UP000053237">
    <property type="component" value="Unassembled WGS sequence"/>
</dbReference>
<dbReference type="STRING" id="65357.A0A024G6Y0"/>
<proteinExistence type="predicted"/>
<dbReference type="PANTHER" id="PTHR43102:SF2">
    <property type="entry name" value="GAF DOMAIN-CONTAINING PROTEIN"/>
    <property type="match status" value="1"/>
</dbReference>
<dbReference type="SUPFAM" id="SSF57903">
    <property type="entry name" value="FYVE/PHD zinc finger"/>
    <property type="match status" value="1"/>
</dbReference>
<feature type="compositionally biased region" description="Basic residues" evidence="1">
    <location>
        <begin position="577"/>
        <end position="587"/>
    </location>
</feature>
<reference evidence="2 3" key="1">
    <citation type="submission" date="2012-05" db="EMBL/GenBank/DDBJ databases">
        <title>Recombination and specialization in a pathogen metapopulation.</title>
        <authorList>
            <person name="Gardiner A."/>
            <person name="Kemen E."/>
            <person name="Schultz-Larsen T."/>
            <person name="MacLean D."/>
            <person name="Van Oosterhout C."/>
            <person name="Jones J.D.G."/>
        </authorList>
    </citation>
    <scope>NUCLEOTIDE SEQUENCE [LARGE SCALE GENOMIC DNA]</scope>
    <source>
        <strain evidence="2 3">Ac Nc2</strain>
    </source>
</reference>
<evidence type="ECO:0000256" key="1">
    <source>
        <dbReference type="SAM" id="MobiDB-lite"/>
    </source>
</evidence>
<dbReference type="AlphaFoldDB" id="A0A024G6Y0"/>
<name>A0A024G6Y0_9STRA</name>
<dbReference type="Gene3D" id="3.30.450.40">
    <property type="match status" value="1"/>
</dbReference>
<dbReference type="InParanoid" id="A0A024G6Y0"/>
<feature type="region of interest" description="Disordered" evidence="1">
    <location>
        <begin position="576"/>
        <end position="600"/>
    </location>
</feature>
<dbReference type="PANTHER" id="PTHR43102">
    <property type="entry name" value="SLR1143 PROTEIN"/>
    <property type="match status" value="1"/>
</dbReference>
<evidence type="ECO:0000313" key="3">
    <source>
        <dbReference type="Proteomes" id="UP000053237"/>
    </source>
</evidence>
<dbReference type="InterPro" id="IPR029016">
    <property type="entry name" value="GAF-like_dom_sf"/>
</dbReference>
<dbReference type="SUPFAM" id="SSF55781">
    <property type="entry name" value="GAF domain-like"/>
    <property type="match status" value="1"/>
</dbReference>
<evidence type="ECO:0000313" key="2">
    <source>
        <dbReference type="EMBL" id="CCI42388.1"/>
    </source>
</evidence>